<sequence length="61" mass="7126">MNYKLEQYMLLARVWKKLDKILAETASTSIVFAFGKNKRPQLWQTLLGTWTVKISIMTHPS</sequence>
<organism evidence="1 2">
    <name type="scientific">Leptospira johnsonii</name>
    <dbReference type="NCBI Taxonomy" id="1917820"/>
    <lineage>
        <taxon>Bacteria</taxon>
        <taxon>Pseudomonadati</taxon>
        <taxon>Spirochaetota</taxon>
        <taxon>Spirochaetia</taxon>
        <taxon>Leptospirales</taxon>
        <taxon>Leptospiraceae</taxon>
        <taxon>Leptospira</taxon>
    </lineage>
</organism>
<accession>A0A2P2D3L4</accession>
<evidence type="ECO:0000313" key="1">
    <source>
        <dbReference type="EMBL" id="GBF39185.1"/>
    </source>
</evidence>
<dbReference type="EMBL" id="BFAY01000011">
    <property type="protein sequence ID" value="GBF39185.1"/>
    <property type="molecule type" value="Genomic_DNA"/>
</dbReference>
<proteinExistence type="predicted"/>
<keyword evidence="2" id="KW-1185">Reference proteome</keyword>
<dbReference type="Proteomes" id="UP000245076">
    <property type="component" value="Unassembled WGS sequence"/>
</dbReference>
<gene>
    <name evidence="1" type="ORF">LPTSP1_21820</name>
</gene>
<comment type="caution">
    <text evidence="1">The sequence shown here is derived from an EMBL/GenBank/DDBJ whole genome shotgun (WGS) entry which is preliminary data.</text>
</comment>
<evidence type="ECO:0000313" key="2">
    <source>
        <dbReference type="Proteomes" id="UP000245076"/>
    </source>
</evidence>
<protein>
    <submittedName>
        <fullName evidence="1">Uncharacterized protein</fullName>
    </submittedName>
</protein>
<reference evidence="1 2" key="1">
    <citation type="submission" date="2018-02" db="EMBL/GenBank/DDBJ databases">
        <title>Novel Leptospira species isolated from soil and water in Japan.</title>
        <authorList>
            <person name="Nakao R."/>
            <person name="Masuzawa T."/>
        </authorList>
    </citation>
    <scope>NUCLEOTIDE SEQUENCE [LARGE SCALE GENOMIC DNA]</scope>
    <source>
        <strain evidence="1 2">E8</strain>
    </source>
</reference>
<name>A0A2P2D3L4_9LEPT</name>
<dbReference type="AlphaFoldDB" id="A0A2P2D3L4"/>